<dbReference type="OrthoDB" id="7204076at2"/>
<dbReference type="InterPro" id="IPR000887">
    <property type="entry name" value="Aldlse_KDPG_KHG"/>
</dbReference>
<evidence type="ECO:0000256" key="4">
    <source>
        <dbReference type="ARBA" id="ARBA00023239"/>
    </source>
</evidence>
<dbReference type="PROSITE" id="PS00160">
    <property type="entry name" value="ALDOLASE_KDPG_KHG_2"/>
    <property type="match status" value="1"/>
</dbReference>
<comment type="subunit">
    <text evidence="3">Homotrimer.</text>
</comment>
<dbReference type="eggNOG" id="COG0800">
    <property type="taxonomic scope" value="Bacteria"/>
</dbReference>
<evidence type="ECO:0000256" key="1">
    <source>
        <dbReference type="ARBA" id="ARBA00004761"/>
    </source>
</evidence>
<evidence type="ECO:0000256" key="2">
    <source>
        <dbReference type="ARBA" id="ARBA00006906"/>
    </source>
</evidence>
<dbReference type="SUPFAM" id="SSF51569">
    <property type="entry name" value="Aldolase"/>
    <property type="match status" value="1"/>
</dbReference>
<protein>
    <submittedName>
        <fullName evidence="6">2-dehydro-3-deoxyphosphogalactonate aldolase</fullName>
        <ecNumber evidence="6">4.1.2.21</ecNumber>
    </submittedName>
</protein>
<keyword evidence="5" id="KW-0119">Carbohydrate metabolism</keyword>
<sequence>MTSRSIIAVLRGITPDEAVAVAEVLLEAGIDRIEVPLNSPRPLDSISAMAQAMGDHVLVGAGTVTATDEVREVADAGGRLVLSPHLDPAIVAETKRLGLQSWPGVFTPTEAFRALACGADGLKLFPADHLGPSALAALRVVLPKRTRIFAFGGAGASNFAAWLAAGADGFGVGGALFSPGLPAAEVAERARHVVAAYDAAMAEVARYQGP</sequence>
<dbReference type="PATRIC" id="fig|1294273.3.peg.604"/>
<dbReference type="Proteomes" id="UP000019593">
    <property type="component" value="Chromosome"/>
</dbReference>
<comment type="pathway">
    <text evidence="1">Carbohydrate acid metabolism.</text>
</comment>
<gene>
    <name evidence="6" type="ORF">roselon_00615</name>
</gene>
<keyword evidence="4 6" id="KW-0456">Lyase</keyword>
<accession>W8RPH0</accession>
<organism evidence="6 7">
    <name type="scientific">Roseicyclus elongatus DSM 19469</name>
    <dbReference type="NCBI Taxonomy" id="1294273"/>
    <lineage>
        <taxon>Bacteria</taxon>
        <taxon>Pseudomonadati</taxon>
        <taxon>Pseudomonadota</taxon>
        <taxon>Alphaproteobacteria</taxon>
        <taxon>Rhodobacterales</taxon>
        <taxon>Roseobacteraceae</taxon>
        <taxon>Roseicyclus</taxon>
    </lineage>
</organism>
<dbReference type="CDD" id="cd00452">
    <property type="entry name" value="KDPG_aldolase"/>
    <property type="match status" value="1"/>
</dbReference>
<dbReference type="RefSeq" id="WP_025310948.1">
    <property type="nucleotide sequence ID" value="NZ_CP004372.1"/>
</dbReference>
<dbReference type="Pfam" id="PF01081">
    <property type="entry name" value="Aldolase"/>
    <property type="match status" value="1"/>
</dbReference>
<proteinExistence type="inferred from homology"/>
<dbReference type="KEGG" id="red:roselon_00615"/>
<dbReference type="EMBL" id="CP004372">
    <property type="protein sequence ID" value="AHM03054.1"/>
    <property type="molecule type" value="Genomic_DNA"/>
</dbReference>
<dbReference type="HOGENOM" id="CLU_077795_2_1_5"/>
<dbReference type="InterPro" id="IPR031338">
    <property type="entry name" value="KDPG/KHG_AS_2"/>
</dbReference>
<dbReference type="EC" id="4.1.2.21" evidence="6"/>
<dbReference type="AlphaFoldDB" id="W8RPH0"/>
<dbReference type="Gene3D" id="3.20.20.70">
    <property type="entry name" value="Aldolase class I"/>
    <property type="match status" value="1"/>
</dbReference>
<reference evidence="6 7" key="1">
    <citation type="submission" date="2013-03" db="EMBL/GenBank/DDBJ databases">
        <authorList>
            <person name="Fiebig A."/>
            <person name="Goeker M."/>
            <person name="Klenk H.-P.P."/>
        </authorList>
    </citation>
    <scope>NUCLEOTIDE SEQUENCE [LARGE SCALE GENOMIC DNA]</scope>
    <source>
        <strain evidence="7">DSM 19469</strain>
    </source>
</reference>
<dbReference type="NCBIfam" id="NF006600">
    <property type="entry name" value="PRK09140.1"/>
    <property type="match status" value="1"/>
</dbReference>
<evidence type="ECO:0000256" key="3">
    <source>
        <dbReference type="ARBA" id="ARBA00011233"/>
    </source>
</evidence>
<name>W8RPH0_9RHOB</name>
<dbReference type="STRING" id="1294273.roselon_00615"/>
<comment type="similarity">
    <text evidence="2">Belongs to the KHG/KDPG aldolase family.</text>
</comment>
<dbReference type="PANTHER" id="PTHR30246:SF1">
    <property type="entry name" value="2-DEHYDRO-3-DEOXY-6-PHOSPHOGALACTONATE ALDOLASE-RELATED"/>
    <property type="match status" value="1"/>
</dbReference>
<keyword evidence="7" id="KW-1185">Reference proteome</keyword>
<evidence type="ECO:0000313" key="7">
    <source>
        <dbReference type="Proteomes" id="UP000019593"/>
    </source>
</evidence>
<evidence type="ECO:0000313" key="6">
    <source>
        <dbReference type="EMBL" id="AHM03054.1"/>
    </source>
</evidence>
<dbReference type="PANTHER" id="PTHR30246">
    <property type="entry name" value="2-KETO-3-DEOXY-6-PHOSPHOGLUCONATE ALDOLASE"/>
    <property type="match status" value="1"/>
</dbReference>
<evidence type="ECO:0000256" key="5">
    <source>
        <dbReference type="ARBA" id="ARBA00023277"/>
    </source>
</evidence>
<dbReference type="InterPro" id="IPR013785">
    <property type="entry name" value="Aldolase_TIM"/>
</dbReference>
<dbReference type="GO" id="GO:0008674">
    <property type="term" value="F:2-dehydro-3-deoxy-6-phosphogalactonate aldolase activity"/>
    <property type="evidence" value="ECO:0007669"/>
    <property type="project" value="UniProtKB-EC"/>
</dbReference>